<evidence type="ECO:0000313" key="3">
    <source>
        <dbReference type="Proteomes" id="UP001501319"/>
    </source>
</evidence>
<organism evidence="2 3">
    <name type="scientific">Kribbella alba</name>
    <dbReference type="NCBI Taxonomy" id="190197"/>
    <lineage>
        <taxon>Bacteria</taxon>
        <taxon>Bacillati</taxon>
        <taxon>Actinomycetota</taxon>
        <taxon>Actinomycetes</taxon>
        <taxon>Propionibacteriales</taxon>
        <taxon>Kribbellaceae</taxon>
        <taxon>Kribbella</taxon>
    </lineage>
</organism>
<keyword evidence="3" id="KW-1185">Reference proteome</keyword>
<gene>
    <name evidence="2" type="ORF">GCM10009744_46010</name>
</gene>
<reference evidence="3" key="1">
    <citation type="journal article" date="2019" name="Int. J. Syst. Evol. Microbiol.">
        <title>The Global Catalogue of Microorganisms (GCM) 10K type strain sequencing project: providing services to taxonomists for standard genome sequencing and annotation.</title>
        <authorList>
            <consortium name="The Broad Institute Genomics Platform"/>
            <consortium name="The Broad Institute Genome Sequencing Center for Infectious Disease"/>
            <person name="Wu L."/>
            <person name="Ma J."/>
        </authorList>
    </citation>
    <scope>NUCLEOTIDE SEQUENCE [LARGE SCALE GENOMIC DNA]</scope>
    <source>
        <strain evidence="3">JCM 14306</strain>
    </source>
</reference>
<sequence length="111" mass="12026">MSRRDSNPQRARTTAKIQYYGARPAERDRLGHQELRTPPGHENARINLDAQAAELRPAENVFERKSIDPLIDQLGEFGVVAGSGDEQGCFVLGEDAAGGAEGGDDDSGFEK</sequence>
<protein>
    <submittedName>
        <fullName evidence="2">Uncharacterized protein</fullName>
    </submittedName>
</protein>
<evidence type="ECO:0000256" key="1">
    <source>
        <dbReference type="SAM" id="MobiDB-lite"/>
    </source>
</evidence>
<proteinExistence type="predicted"/>
<dbReference type="Proteomes" id="UP001501319">
    <property type="component" value="Unassembled WGS sequence"/>
</dbReference>
<dbReference type="EMBL" id="BAAANE010000007">
    <property type="protein sequence ID" value="GAA1649344.1"/>
    <property type="molecule type" value="Genomic_DNA"/>
</dbReference>
<name>A0ABP4RJ78_9ACTN</name>
<comment type="caution">
    <text evidence="2">The sequence shown here is derived from an EMBL/GenBank/DDBJ whole genome shotgun (WGS) entry which is preliminary data.</text>
</comment>
<evidence type="ECO:0000313" key="2">
    <source>
        <dbReference type="EMBL" id="GAA1649344.1"/>
    </source>
</evidence>
<feature type="region of interest" description="Disordered" evidence="1">
    <location>
        <begin position="20"/>
        <end position="42"/>
    </location>
</feature>
<feature type="compositionally biased region" description="Basic and acidic residues" evidence="1">
    <location>
        <begin position="24"/>
        <end position="35"/>
    </location>
</feature>
<accession>A0ABP4RJ78</accession>